<organism evidence="1 2">
    <name type="scientific">Fusobacterium ulcerans</name>
    <dbReference type="NCBI Taxonomy" id="861"/>
    <lineage>
        <taxon>Bacteria</taxon>
        <taxon>Fusobacteriati</taxon>
        <taxon>Fusobacteriota</taxon>
        <taxon>Fusobacteriia</taxon>
        <taxon>Fusobacteriales</taxon>
        <taxon>Fusobacteriaceae</taxon>
        <taxon>Fusobacterium</taxon>
    </lineage>
</organism>
<gene>
    <name evidence="1" type="ORF">NCTC12112_02192</name>
</gene>
<protein>
    <submittedName>
        <fullName evidence="1">Uncharacterized protein</fullName>
    </submittedName>
</protein>
<evidence type="ECO:0000313" key="1">
    <source>
        <dbReference type="EMBL" id="SQJ08069.1"/>
    </source>
</evidence>
<sequence>MKPKLTTKLYYQYVGNVPWLKNEVLNGKYDALKYLLAVEEKSKSNFFINIYKDPDDDNIRYVSFFITDKFLSVFSVKKSLGEFVIFSKENFVKLFNFLKETTVENIEE</sequence>
<proteinExistence type="predicted"/>
<accession>A0AAX2JC37</accession>
<dbReference type="KEGG" id="ful:C4N20_01570"/>
<name>A0AAX2JC37_9FUSO</name>
<evidence type="ECO:0000313" key="2">
    <source>
        <dbReference type="Proteomes" id="UP000249008"/>
    </source>
</evidence>
<reference evidence="1 2" key="1">
    <citation type="submission" date="2018-06" db="EMBL/GenBank/DDBJ databases">
        <authorList>
            <consortium name="Pathogen Informatics"/>
            <person name="Doyle S."/>
        </authorList>
    </citation>
    <scope>NUCLEOTIDE SEQUENCE [LARGE SCALE GENOMIC DNA]</scope>
    <source>
        <strain evidence="1 2">NCTC12112</strain>
    </source>
</reference>
<dbReference type="Proteomes" id="UP000249008">
    <property type="component" value="Chromosome 1"/>
</dbReference>
<dbReference type="EMBL" id="LS483487">
    <property type="protein sequence ID" value="SQJ08069.1"/>
    <property type="molecule type" value="Genomic_DNA"/>
</dbReference>
<dbReference type="GeneID" id="78453478"/>
<dbReference type="RefSeq" id="WP_005981572.1">
    <property type="nucleotide sequence ID" value="NZ_CABKNW010000005.1"/>
</dbReference>
<dbReference type="AlphaFoldDB" id="A0AAX2JC37"/>